<dbReference type="EMBL" id="MLBF01000001">
    <property type="protein sequence ID" value="OLN33880.1"/>
    <property type="molecule type" value="Genomic_DNA"/>
</dbReference>
<dbReference type="PANTHER" id="PTHR28629:SF4">
    <property type="entry name" value="TRIOKINASE_FMN CYCLASE"/>
    <property type="match status" value="1"/>
</dbReference>
<dbReference type="SMART" id="SM01120">
    <property type="entry name" value="Dak2"/>
    <property type="match status" value="1"/>
</dbReference>
<evidence type="ECO:0000256" key="8">
    <source>
        <dbReference type="ARBA" id="ARBA00055771"/>
    </source>
</evidence>
<dbReference type="GO" id="GO:0019563">
    <property type="term" value="P:glycerol catabolic process"/>
    <property type="evidence" value="ECO:0007669"/>
    <property type="project" value="TreeGrafter"/>
</dbReference>
<accession>A0A1Q8R330</accession>
<sequence length="214" mass="22289">MSHTAIAAIEAISIAISKNKEFLTDLDAAIGDSDHGINMTRGFDAVLIKVKGLPTHTDIGTVLKTVGMTLISTVGGASGPLYGTAFLRAAALAQGISCIGSHTAVQMLEAATNGIKERGKATSGEKTMLDALEPACEAFANGIKAQKSLVECLALACDAAYKGVEYTKTIIATKGRASYLGERSLGHQDPGATSSYIMLKALADFCRHNNLEVN</sequence>
<keyword evidence="11" id="KW-1185">Reference proteome</keyword>
<evidence type="ECO:0000259" key="9">
    <source>
        <dbReference type="PROSITE" id="PS51480"/>
    </source>
</evidence>
<dbReference type="EC" id="2.7.1.121" evidence="3"/>
<dbReference type="OrthoDB" id="9800291at2"/>
<evidence type="ECO:0000256" key="7">
    <source>
        <dbReference type="ARBA" id="ARBA00046577"/>
    </source>
</evidence>
<organism evidence="10 11">
    <name type="scientific">Desulfosporosinus metallidurans</name>
    <dbReference type="NCBI Taxonomy" id="1888891"/>
    <lineage>
        <taxon>Bacteria</taxon>
        <taxon>Bacillati</taxon>
        <taxon>Bacillota</taxon>
        <taxon>Clostridia</taxon>
        <taxon>Eubacteriales</taxon>
        <taxon>Desulfitobacteriaceae</taxon>
        <taxon>Desulfosporosinus</taxon>
    </lineage>
</organism>
<comment type="pathway">
    <text evidence="2">Polyol metabolism; glycerol degradation.</text>
</comment>
<dbReference type="PANTHER" id="PTHR28629">
    <property type="entry name" value="TRIOKINASE/FMN CYCLASE"/>
    <property type="match status" value="1"/>
</dbReference>
<evidence type="ECO:0000256" key="3">
    <source>
        <dbReference type="ARBA" id="ARBA00012095"/>
    </source>
</evidence>
<reference evidence="10 11" key="1">
    <citation type="submission" date="2016-09" db="EMBL/GenBank/DDBJ databases">
        <title>Complete genome of Desulfosporosinus sp. OL.</title>
        <authorList>
            <person name="Mardanov A."/>
            <person name="Beletsky A."/>
            <person name="Panova A."/>
            <person name="Karnachuk O."/>
            <person name="Ravin N."/>
        </authorList>
    </citation>
    <scope>NUCLEOTIDE SEQUENCE [LARGE SCALE GENOMIC DNA]</scope>
    <source>
        <strain evidence="10 11">OL</strain>
    </source>
</reference>
<keyword evidence="10" id="KW-0670">Pyruvate</keyword>
<protein>
    <recommendedName>
        <fullName evidence="3">phosphoenolpyruvate--glycerone phosphotransferase</fullName>
        <ecNumber evidence="3">2.7.1.121</ecNumber>
    </recommendedName>
</protein>
<comment type="function">
    <text evidence="8">ADP-binding subunit of the dihydroxyacetone kinase, which is responsible for the phosphoenolpyruvate (PEP)-dependent phosphorylation of dihydroxyacetone. DhaL-ADP is converted to DhaL-ATP via a phosphoryl group transfer from DhaM and transmits it to dihydroxyacetone binds to DhaK.</text>
</comment>
<comment type="catalytic activity">
    <reaction evidence="1">
        <text>dihydroxyacetone + phosphoenolpyruvate = dihydroxyacetone phosphate + pyruvate</text>
        <dbReference type="Rhea" id="RHEA:18381"/>
        <dbReference type="ChEBI" id="CHEBI:15361"/>
        <dbReference type="ChEBI" id="CHEBI:16016"/>
        <dbReference type="ChEBI" id="CHEBI:57642"/>
        <dbReference type="ChEBI" id="CHEBI:58702"/>
        <dbReference type="EC" id="2.7.1.121"/>
    </reaction>
</comment>
<dbReference type="NCBIfam" id="TIGR02365">
    <property type="entry name" value="dha_L_ycgS"/>
    <property type="match status" value="1"/>
</dbReference>
<dbReference type="InterPro" id="IPR004007">
    <property type="entry name" value="DhaL_dom"/>
</dbReference>
<dbReference type="PROSITE" id="PS51480">
    <property type="entry name" value="DHAL"/>
    <property type="match status" value="1"/>
</dbReference>
<keyword evidence="4 10" id="KW-0808">Transferase</keyword>
<feature type="domain" description="DhaL" evidence="9">
    <location>
        <begin position="3"/>
        <end position="204"/>
    </location>
</feature>
<dbReference type="InterPro" id="IPR050861">
    <property type="entry name" value="Dihydroxyacetone_Kinase"/>
</dbReference>
<dbReference type="RefSeq" id="WP_075362902.1">
    <property type="nucleotide sequence ID" value="NZ_MLBF01000001.1"/>
</dbReference>
<evidence type="ECO:0000256" key="4">
    <source>
        <dbReference type="ARBA" id="ARBA00022679"/>
    </source>
</evidence>
<comment type="caution">
    <text evidence="10">The sequence shown here is derived from an EMBL/GenBank/DDBJ whole genome shotgun (WGS) entry which is preliminary data.</text>
</comment>
<evidence type="ECO:0000313" key="10">
    <source>
        <dbReference type="EMBL" id="OLN33880.1"/>
    </source>
</evidence>
<dbReference type="Pfam" id="PF02734">
    <property type="entry name" value="Dak2"/>
    <property type="match status" value="1"/>
</dbReference>
<dbReference type="InterPro" id="IPR012737">
    <property type="entry name" value="DhaK_L_YcgS"/>
</dbReference>
<keyword evidence="6" id="KW-0319">Glycerol metabolism</keyword>
<keyword evidence="5" id="KW-0418">Kinase</keyword>
<gene>
    <name evidence="10" type="ORF">DSOL_0058</name>
</gene>
<dbReference type="GO" id="GO:0047324">
    <property type="term" value="F:phosphoenolpyruvate-glycerone phosphotransferase activity"/>
    <property type="evidence" value="ECO:0007669"/>
    <property type="project" value="UniProtKB-EC"/>
</dbReference>
<comment type="subunit">
    <text evidence="7">Homodimer. The dihydroxyacetone kinase complex is composed of a homodimer of DhaM, a homodimer of DhaK and the subunit DhaL.</text>
</comment>
<dbReference type="Proteomes" id="UP000186102">
    <property type="component" value="Unassembled WGS sequence"/>
</dbReference>
<evidence type="ECO:0000256" key="2">
    <source>
        <dbReference type="ARBA" id="ARBA00004745"/>
    </source>
</evidence>
<dbReference type="SUPFAM" id="SSF101473">
    <property type="entry name" value="DhaL-like"/>
    <property type="match status" value="1"/>
</dbReference>
<dbReference type="GO" id="GO:0004371">
    <property type="term" value="F:glycerone kinase activity"/>
    <property type="evidence" value="ECO:0007669"/>
    <property type="project" value="InterPro"/>
</dbReference>
<name>A0A1Q8R330_9FIRM</name>
<dbReference type="AlphaFoldDB" id="A0A1Q8R330"/>
<evidence type="ECO:0000256" key="6">
    <source>
        <dbReference type="ARBA" id="ARBA00022798"/>
    </source>
</evidence>
<dbReference type="Gene3D" id="1.25.40.340">
    <property type="match status" value="1"/>
</dbReference>
<dbReference type="FunFam" id="1.25.40.340:FF:000002">
    <property type="entry name" value="Dihydroxyacetone kinase, L subunit"/>
    <property type="match status" value="1"/>
</dbReference>
<evidence type="ECO:0000313" key="11">
    <source>
        <dbReference type="Proteomes" id="UP000186102"/>
    </source>
</evidence>
<evidence type="ECO:0000256" key="5">
    <source>
        <dbReference type="ARBA" id="ARBA00022777"/>
    </source>
</evidence>
<dbReference type="GO" id="GO:0005829">
    <property type="term" value="C:cytosol"/>
    <property type="evidence" value="ECO:0007669"/>
    <property type="project" value="TreeGrafter"/>
</dbReference>
<dbReference type="STRING" id="1888891.DSOL_0058"/>
<proteinExistence type="predicted"/>
<evidence type="ECO:0000256" key="1">
    <source>
        <dbReference type="ARBA" id="ARBA00001113"/>
    </source>
</evidence>
<dbReference type="InterPro" id="IPR036117">
    <property type="entry name" value="DhaL_dom_sf"/>
</dbReference>